<sequence length="49" mass="5857">MACSQVFIFFKPYQPTIKTLLTRHSFERFEKIVHDAAKFFCASNFPERK</sequence>
<proteinExistence type="predicted"/>
<name>A0A5E6YAC6_PSEFL</name>
<dbReference type="EMBL" id="CABVHO010000002">
    <property type="protein sequence ID" value="VVN50832.1"/>
    <property type="molecule type" value="Genomic_DNA"/>
</dbReference>
<protein>
    <submittedName>
        <fullName evidence="1">Uncharacterized protein</fullName>
    </submittedName>
</protein>
<evidence type="ECO:0000313" key="2">
    <source>
        <dbReference type="Proteomes" id="UP000326437"/>
    </source>
</evidence>
<dbReference type="AlphaFoldDB" id="A0A5E6YAC6"/>
<gene>
    <name evidence="1" type="ORF">PS685_00362</name>
</gene>
<reference evidence="1 2" key="1">
    <citation type="submission" date="2019-09" db="EMBL/GenBank/DDBJ databases">
        <authorList>
            <person name="Chandra G."/>
            <person name="Truman W A."/>
        </authorList>
    </citation>
    <scope>NUCLEOTIDE SEQUENCE [LARGE SCALE GENOMIC DNA]</scope>
    <source>
        <strain evidence="1">PS685</strain>
    </source>
</reference>
<accession>A0A5E6YAC6</accession>
<dbReference type="Proteomes" id="UP000326437">
    <property type="component" value="Unassembled WGS sequence"/>
</dbReference>
<organism evidence="1 2">
    <name type="scientific">Pseudomonas fluorescens</name>
    <dbReference type="NCBI Taxonomy" id="294"/>
    <lineage>
        <taxon>Bacteria</taxon>
        <taxon>Pseudomonadati</taxon>
        <taxon>Pseudomonadota</taxon>
        <taxon>Gammaproteobacteria</taxon>
        <taxon>Pseudomonadales</taxon>
        <taxon>Pseudomonadaceae</taxon>
        <taxon>Pseudomonas</taxon>
    </lineage>
</organism>
<evidence type="ECO:0000313" key="1">
    <source>
        <dbReference type="EMBL" id="VVN50832.1"/>
    </source>
</evidence>